<dbReference type="InterPro" id="IPR027417">
    <property type="entry name" value="P-loop_NTPase"/>
</dbReference>
<dbReference type="Gene3D" id="3.90.1200.10">
    <property type="match status" value="1"/>
</dbReference>
<evidence type="ECO:0000259" key="1">
    <source>
        <dbReference type="Pfam" id="PF01636"/>
    </source>
</evidence>
<dbReference type="Pfam" id="PF01636">
    <property type="entry name" value="APH"/>
    <property type="match status" value="1"/>
</dbReference>
<dbReference type="InterPro" id="IPR002575">
    <property type="entry name" value="Aminoglycoside_PTrfase"/>
</dbReference>
<dbReference type="EMBL" id="NHSD01000305">
    <property type="protein sequence ID" value="MBK5928448.1"/>
    <property type="molecule type" value="Genomic_DNA"/>
</dbReference>
<protein>
    <recommendedName>
        <fullName evidence="1">Aminoglycoside phosphotransferase domain-containing protein</fullName>
    </recommendedName>
</protein>
<organism evidence="2 3">
    <name type="scientific">Rhodobaculum claviforme</name>
    <dbReference type="NCBI Taxonomy" id="1549854"/>
    <lineage>
        <taxon>Bacteria</taxon>
        <taxon>Pseudomonadati</taxon>
        <taxon>Pseudomonadota</taxon>
        <taxon>Alphaproteobacteria</taxon>
        <taxon>Rhodobacterales</taxon>
        <taxon>Paracoccaceae</taxon>
        <taxon>Rhodobaculum</taxon>
    </lineage>
</organism>
<evidence type="ECO:0000313" key="3">
    <source>
        <dbReference type="Proteomes" id="UP000706333"/>
    </source>
</evidence>
<accession>A0A934TMN8</accession>
<feature type="domain" description="Aminoglycoside phosphotransferase" evidence="1">
    <location>
        <begin position="453"/>
        <end position="613"/>
    </location>
</feature>
<comment type="caution">
    <text evidence="2">The sequence shown here is derived from an EMBL/GenBank/DDBJ whole genome shotgun (WGS) entry which is preliminary data.</text>
</comment>
<keyword evidence="3" id="KW-1185">Reference proteome</keyword>
<reference evidence="2" key="2">
    <citation type="journal article" date="2020" name="Microorganisms">
        <title>Osmotic Adaptation and Compatible Solute Biosynthesis of Phototrophic Bacteria as Revealed from Genome Analyses.</title>
        <authorList>
            <person name="Imhoff J.F."/>
            <person name="Rahn T."/>
            <person name="Kunzel S."/>
            <person name="Keller A."/>
            <person name="Neulinger S.C."/>
        </authorList>
    </citation>
    <scope>NUCLEOTIDE SEQUENCE</scope>
    <source>
        <strain evidence="2">LMG 28126</strain>
    </source>
</reference>
<dbReference type="Proteomes" id="UP000706333">
    <property type="component" value="Unassembled WGS sequence"/>
</dbReference>
<dbReference type="InterPro" id="IPR011009">
    <property type="entry name" value="Kinase-like_dom_sf"/>
</dbReference>
<dbReference type="RefSeq" id="WP_201158212.1">
    <property type="nucleotide sequence ID" value="NZ_NHSD01000305.1"/>
</dbReference>
<name>A0A934TMN8_9RHOB</name>
<proteinExistence type="predicted"/>
<gene>
    <name evidence="2" type="ORF">CCR87_14090</name>
</gene>
<reference evidence="2" key="1">
    <citation type="submission" date="2017-05" db="EMBL/GenBank/DDBJ databases">
        <authorList>
            <person name="Imhoff J.F."/>
            <person name="Rahn T."/>
            <person name="Kuenzel S."/>
            <person name="Neulinger S.C."/>
        </authorList>
    </citation>
    <scope>NUCLEOTIDE SEQUENCE</scope>
    <source>
        <strain evidence="2">LMG 28126</strain>
    </source>
</reference>
<dbReference type="AlphaFoldDB" id="A0A934TMN8"/>
<dbReference type="SUPFAM" id="SSF52540">
    <property type="entry name" value="P-loop containing nucleoside triphosphate hydrolases"/>
    <property type="match status" value="1"/>
</dbReference>
<evidence type="ECO:0000313" key="2">
    <source>
        <dbReference type="EMBL" id="MBK5928448.1"/>
    </source>
</evidence>
<sequence>MKPRLILHIGTHKTGTTTLQALMAAQRPALAAAGICYPDTTRSSVPHLPKHSSLFEALVDGPDAFAREHALITGEFDRSGAHTLVLSEEGLSGPRHGDFGAMARFAGDFDITVVCVLRRQDRLAEALWNQYCREGHEKAQIEAFVARPRVLLRLDYLRMLTFWQGIGTVRALSYDDLVRGAGLVAGFAAATGLPLSPQDDRRENVSPSMACASVLADLNRRGEAGDWHEIERALGPTARRTALGGRLRRDLLARFAGVNAALDTRFGVRFDGTLPDEPDTPLPGPAAPAYLSEPAPDPAATFSPRVIEGLLRLHRRSGTPDWPRIGAALERLGHGPSLRAYHALADVVPQQATALTLRLQSLYLVLAERHDDYEALLRACDPGLRLRPNPVTHRSFAGSGTSGSALLGYRRLDGPSGARFEKIYFRDTPGMRRTGLVHGRFAPELARIAHLPALCEVAQGSQFAQHLFEFVDLSRAAPADPTRRLALACALADLRLRPDPSDAGLAALLDYRRQDRLTKAWRRLVRMLSTGQPDRDAALRARLERVAAAIAGLPRQLAHGDLAKPGNVYAGDVLLDWDMCCLAPFGHDAGWVLTRAHSDLSPDAVAEALAAMGADQAGDAGERLVGLMFFVLVFQGGLGRPRPAPAALSEALLVALEGRLGV</sequence>
<dbReference type="SUPFAM" id="SSF56112">
    <property type="entry name" value="Protein kinase-like (PK-like)"/>
    <property type="match status" value="1"/>
</dbReference>